<dbReference type="Proteomes" id="UP001177003">
    <property type="component" value="Chromosome 7"/>
</dbReference>
<protein>
    <submittedName>
        <fullName evidence="3">Uncharacterized protein</fullName>
    </submittedName>
</protein>
<name>A0AA36EEV2_LACSI</name>
<feature type="region of interest" description="Disordered" evidence="2">
    <location>
        <begin position="1"/>
        <end position="20"/>
    </location>
</feature>
<evidence type="ECO:0000313" key="3">
    <source>
        <dbReference type="EMBL" id="CAI9293876.1"/>
    </source>
</evidence>
<keyword evidence="4" id="KW-1185">Reference proteome</keyword>
<reference evidence="3" key="1">
    <citation type="submission" date="2023-04" db="EMBL/GenBank/DDBJ databases">
        <authorList>
            <person name="Vijverberg K."/>
            <person name="Xiong W."/>
            <person name="Schranz E."/>
        </authorList>
    </citation>
    <scope>NUCLEOTIDE SEQUENCE</scope>
</reference>
<organism evidence="3 4">
    <name type="scientific">Lactuca saligna</name>
    <name type="common">Willowleaf lettuce</name>
    <dbReference type="NCBI Taxonomy" id="75948"/>
    <lineage>
        <taxon>Eukaryota</taxon>
        <taxon>Viridiplantae</taxon>
        <taxon>Streptophyta</taxon>
        <taxon>Embryophyta</taxon>
        <taxon>Tracheophyta</taxon>
        <taxon>Spermatophyta</taxon>
        <taxon>Magnoliopsida</taxon>
        <taxon>eudicotyledons</taxon>
        <taxon>Gunneridae</taxon>
        <taxon>Pentapetalae</taxon>
        <taxon>asterids</taxon>
        <taxon>campanulids</taxon>
        <taxon>Asterales</taxon>
        <taxon>Asteraceae</taxon>
        <taxon>Cichorioideae</taxon>
        <taxon>Cichorieae</taxon>
        <taxon>Lactucinae</taxon>
        <taxon>Lactuca</taxon>
    </lineage>
</organism>
<evidence type="ECO:0000256" key="2">
    <source>
        <dbReference type="SAM" id="MobiDB-lite"/>
    </source>
</evidence>
<feature type="coiled-coil region" evidence="1">
    <location>
        <begin position="133"/>
        <end position="160"/>
    </location>
</feature>
<accession>A0AA36EEV2</accession>
<evidence type="ECO:0000313" key="4">
    <source>
        <dbReference type="Proteomes" id="UP001177003"/>
    </source>
</evidence>
<sequence>MAIDEETDNEGFGGNFEDLSFDKSEEDFPDHMIMTMKQFKILNSKLNSILQSQADVGNAGINLLQVDSLMKEMENKLLSKNSGLIRDSESQILEKIDQSDSSTENRIKFLRTDFLKEVKDLKMVTKECHVLFVQEVKKVREDVNMQIRELREEMTKEVQTLNQGHDSAHQKIDIICDAVVQCVKRFEPLKSQMTSLSATEVQHFGELVNLMKELKEISSKSSSSIISQEYPSQKFLHFEAILQKHLTPLLRISSLWPSISDAPPAITGVQGGEKIVQDETRRFEGSSQTNNCFSRSCHFNCDYNDSDFKT</sequence>
<dbReference type="EMBL" id="OX465083">
    <property type="protein sequence ID" value="CAI9293876.1"/>
    <property type="molecule type" value="Genomic_DNA"/>
</dbReference>
<proteinExistence type="predicted"/>
<dbReference type="AlphaFoldDB" id="A0AA36EEV2"/>
<evidence type="ECO:0000256" key="1">
    <source>
        <dbReference type="SAM" id="Coils"/>
    </source>
</evidence>
<gene>
    <name evidence="3" type="ORF">LSALG_LOCUS32883</name>
</gene>
<keyword evidence="1" id="KW-0175">Coiled coil</keyword>